<dbReference type="EMBL" id="CAAALY010012456">
    <property type="protein sequence ID" value="VEL11657.1"/>
    <property type="molecule type" value="Genomic_DNA"/>
</dbReference>
<dbReference type="AlphaFoldDB" id="A0A448WH50"/>
<evidence type="ECO:0000313" key="5">
    <source>
        <dbReference type="Proteomes" id="UP000784294"/>
    </source>
</evidence>
<name>A0A448WH50_9PLAT</name>
<dbReference type="Pfam" id="PF16046">
    <property type="entry name" value="FAM76"/>
    <property type="match status" value="1"/>
</dbReference>
<keyword evidence="5" id="KW-1185">Reference proteome</keyword>
<protein>
    <recommendedName>
        <fullName evidence="6">Protein FAM76A</fullName>
    </recommendedName>
</protein>
<evidence type="ECO:0000256" key="3">
    <source>
        <dbReference type="SAM" id="Coils"/>
    </source>
</evidence>
<comment type="caution">
    <text evidence="4">The sequence shown here is derived from an EMBL/GenBank/DDBJ whole genome shotgun (WGS) entry which is preliminary data.</text>
</comment>
<dbReference type="OrthoDB" id="3689at2759"/>
<feature type="coiled-coil region" evidence="3">
    <location>
        <begin position="176"/>
        <end position="203"/>
    </location>
</feature>
<dbReference type="Proteomes" id="UP000784294">
    <property type="component" value="Unassembled WGS sequence"/>
</dbReference>
<comment type="similarity">
    <text evidence="1">Belongs to the FAM76 family.</text>
</comment>
<accession>A0A448WH50</accession>
<keyword evidence="2 3" id="KW-0175">Coiled coil</keyword>
<gene>
    <name evidence="4" type="ORF">PXEA_LOCUS5097</name>
</gene>
<sequence length="247" mass="28226">MKSKYGDPHPCSICMLLMSFGNALVCQRCLHYKNRFGEPRECQNCGQPSAFVKDEESRQKVNGQILCWVCTYNFKLARSREQSEHGSLRKKHSHGHQGRRTEKMYSAALFFICIILSRFRPEGSFAKRSRTMEEFSRNSSSLDDSLGHHVGGIPNTALGVGQIPAPVQAYNMDSVYNEHILTISRLQDEIKNLKKQLSQKSADMIAKDRVIADLKSDIFTKECAQRDKMSRIQHEMENETEKLSAFD</sequence>
<dbReference type="GO" id="GO:0016607">
    <property type="term" value="C:nuclear speck"/>
    <property type="evidence" value="ECO:0007669"/>
    <property type="project" value="TreeGrafter"/>
</dbReference>
<organism evidence="4 5">
    <name type="scientific">Protopolystoma xenopodis</name>
    <dbReference type="NCBI Taxonomy" id="117903"/>
    <lineage>
        <taxon>Eukaryota</taxon>
        <taxon>Metazoa</taxon>
        <taxon>Spiralia</taxon>
        <taxon>Lophotrochozoa</taxon>
        <taxon>Platyhelminthes</taxon>
        <taxon>Monogenea</taxon>
        <taxon>Polyopisthocotylea</taxon>
        <taxon>Polystomatidea</taxon>
        <taxon>Polystomatidae</taxon>
        <taxon>Protopolystoma</taxon>
    </lineage>
</organism>
<dbReference type="PANTHER" id="PTHR46176">
    <property type="entry name" value="LD21662P"/>
    <property type="match status" value="1"/>
</dbReference>
<proteinExistence type="inferred from homology"/>
<dbReference type="PANTHER" id="PTHR46176:SF1">
    <property type="entry name" value="LD21662P"/>
    <property type="match status" value="1"/>
</dbReference>
<dbReference type="InterPro" id="IPR032017">
    <property type="entry name" value="FAM76"/>
</dbReference>
<reference evidence="4" key="1">
    <citation type="submission" date="2018-11" db="EMBL/GenBank/DDBJ databases">
        <authorList>
            <consortium name="Pathogen Informatics"/>
        </authorList>
    </citation>
    <scope>NUCLEOTIDE SEQUENCE</scope>
</reference>
<evidence type="ECO:0000256" key="2">
    <source>
        <dbReference type="ARBA" id="ARBA00023054"/>
    </source>
</evidence>
<evidence type="ECO:0000256" key="1">
    <source>
        <dbReference type="ARBA" id="ARBA00009097"/>
    </source>
</evidence>
<evidence type="ECO:0008006" key="6">
    <source>
        <dbReference type="Google" id="ProtNLM"/>
    </source>
</evidence>
<evidence type="ECO:0000313" key="4">
    <source>
        <dbReference type="EMBL" id="VEL11657.1"/>
    </source>
</evidence>